<evidence type="ECO:0000313" key="2">
    <source>
        <dbReference type="EMBL" id="AMQ57601.1"/>
    </source>
</evidence>
<dbReference type="KEGG" id="alm:AO498_14215"/>
<dbReference type="STRING" id="1727163.AO498_14215"/>
<keyword evidence="1" id="KW-0812">Transmembrane</keyword>
<reference evidence="3" key="1">
    <citation type="submission" date="2015-09" db="EMBL/GenBank/DDBJ databases">
        <title>Complete sequence of Algoriphagus sp. M8-2.</title>
        <authorList>
            <person name="Shintani M."/>
        </authorList>
    </citation>
    <scope>NUCLEOTIDE SEQUENCE [LARGE SCALE GENOMIC DNA]</scope>
    <source>
        <strain evidence="3">M8-2</strain>
    </source>
</reference>
<dbReference type="AlphaFoldDB" id="A0A142ER46"/>
<dbReference type="Proteomes" id="UP000073816">
    <property type="component" value="Chromosome"/>
</dbReference>
<keyword evidence="1" id="KW-0472">Membrane</keyword>
<keyword evidence="1" id="KW-1133">Transmembrane helix</keyword>
<evidence type="ECO:0000256" key="1">
    <source>
        <dbReference type="SAM" id="Phobius"/>
    </source>
</evidence>
<organism evidence="2 3">
    <name type="scientific">Algoriphagus sanaruensis</name>
    <dbReference type="NCBI Taxonomy" id="1727163"/>
    <lineage>
        <taxon>Bacteria</taxon>
        <taxon>Pseudomonadati</taxon>
        <taxon>Bacteroidota</taxon>
        <taxon>Cytophagia</taxon>
        <taxon>Cytophagales</taxon>
        <taxon>Cyclobacteriaceae</taxon>
        <taxon>Algoriphagus</taxon>
    </lineage>
</organism>
<keyword evidence="3" id="KW-1185">Reference proteome</keyword>
<reference evidence="2 3" key="2">
    <citation type="journal article" date="2016" name="Genome Announc.">
        <title>Complete Genome Sequence of Algoriphagus sp. Strain M8-2, Isolated from a Brackish Lake.</title>
        <authorList>
            <person name="Muraguchi Y."/>
            <person name="Kushimoto K."/>
            <person name="Ohtsubo Y."/>
            <person name="Suzuki T."/>
            <person name="Dohra H."/>
            <person name="Kimbara K."/>
            <person name="Shintani M."/>
        </authorList>
    </citation>
    <scope>NUCLEOTIDE SEQUENCE [LARGE SCALE GENOMIC DNA]</scope>
    <source>
        <strain evidence="2 3">M8-2</strain>
    </source>
</reference>
<sequence>MGLYSEKGLASGKTFLFSSFSKFNVQIFRNKMHFSLHKIFLDVFLDIKAMKKHFIHIASAILIILSGISMPVYGNEILKDDNLVIRAFEAENSEDLSSSWKASEDFLKLIDSYSSFIFRTKKSQTIEKVNFVLEVNSFGRIVGFELLNEADKGLKERLDFVIRQLPDFQPVLGASNFKPEKLEVIIQK</sequence>
<name>A0A142ER46_9BACT</name>
<protein>
    <submittedName>
        <fullName evidence="2">Uncharacterized protein</fullName>
    </submittedName>
</protein>
<dbReference type="EMBL" id="CP012836">
    <property type="protein sequence ID" value="AMQ57601.1"/>
    <property type="molecule type" value="Genomic_DNA"/>
</dbReference>
<accession>A0A142ER46</accession>
<feature type="transmembrane region" description="Helical" evidence="1">
    <location>
        <begin position="54"/>
        <end position="73"/>
    </location>
</feature>
<dbReference type="PATRIC" id="fig|1727163.4.peg.2984"/>
<gene>
    <name evidence="2" type="ORF">AO498_14215</name>
</gene>
<proteinExistence type="predicted"/>
<evidence type="ECO:0000313" key="3">
    <source>
        <dbReference type="Proteomes" id="UP000073816"/>
    </source>
</evidence>